<keyword evidence="3" id="KW-0813">Transport</keyword>
<dbReference type="RefSeq" id="WP_092983988.1">
    <property type="nucleotide sequence ID" value="NZ_FNFY01000002.1"/>
</dbReference>
<name>A0A1G9AWH0_9BACL</name>
<gene>
    <name evidence="9" type="ORF">SAMN05216216_1025</name>
</gene>
<evidence type="ECO:0000256" key="3">
    <source>
        <dbReference type="ARBA" id="ARBA00022448"/>
    </source>
</evidence>
<evidence type="ECO:0000256" key="5">
    <source>
        <dbReference type="ARBA" id="ARBA00022692"/>
    </source>
</evidence>
<comment type="similarity">
    <text evidence="2 8">Belongs to the 4-toluene sulfonate uptake permease (TSUP) (TC 2.A.102) family.</text>
</comment>
<feature type="transmembrane region" description="Helical" evidence="8">
    <location>
        <begin position="216"/>
        <end position="234"/>
    </location>
</feature>
<dbReference type="InterPro" id="IPR002781">
    <property type="entry name" value="TM_pro_TauE-like"/>
</dbReference>
<reference evidence="10" key="1">
    <citation type="submission" date="2016-10" db="EMBL/GenBank/DDBJ databases">
        <authorList>
            <person name="Varghese N."/>
            <person name="Submissions S."/>
        </authorList>
    </citation>
    <scope>NUCLEOTIDE SEQUENCE [LARGE SCALE GENOMIC DNA]</scope>
    <source>
        <strain evidence="10">CGMCC 1.8895</strain>
    </source>
</reference>
<dbReference type="PANTHER" id="PTHR30269">
    <property type="entry name" value="TRANSMEMBRANE PROTEIN YFCA"/>
    <property type="match status" value="1"/>
</dbReference>
<dbReference type="Proteomes" id="UP000199008">
    <property type="component" value="Unassembled WGS sequence"/>
</dbReference>
<dbReference type="EMBL" id="FNFY01000002">
    <property type="protein sequence ID" value="SDK31040.1"/>
    <property type="molecule type" value="Genomic_DNA"/>
</dbReference>
<keyword evidence="10" id="KW-1185">Reference proteome</keyword>
<feature type="transmembrane region" description="Helical" evidence="8">
    <location>
        <begin position="31"/>
        <end position="57"/>
    </location>
</feature>
<dbReference type="GO" id="GO:0005886">
    <property type="term" value="C:plasma membrane"/>
    <property type="evidence" value="ECO:0007669"/>
    <property type="project" value="UniProtKB-SubCell"/>
</dbReference>
<keyword evidence="6 8" id="KW-1133">Transmembrane helix</keyword>
<dbReference type="PANTHER" id="PTHR30269:SF37">
    <property type="entry name" value="MEMBRANE TRANSPORTER PROTEIN"/>
    <property type="match status" value="1"/>
</dbReference>
<comment type="subcellular location">
    <subcellularLocation>
        <location evidence="1 8">Cell membrane</location>
        <topology evidence="1 8">Multi-pass membrane protein</topology>
    </subcellularLocation>
</comment>
<dbReference type="InterPro" id="IPR052017">
    <property type="entry name" value="TSUP"/>
</dbReference>
<organism evidence="9 10">
    <name type="scientific">Lacicoccus qingdaonensis</name>
    <dbReference type="NCBI Taxonomy" id="576118"/>
    <lineage>
        <taxon>Bacteria</taxon>
        <taxon>Bacillati</taxon>
        <taxon>Bacillota</taxon>
        <taxon>Bacilli</taxon>
        <taxon>Bacillales</taxon>
        <taxon>Salinicoccaceae</taxon>
        <taxon>Lacicoccus</taxon>
    </lineage>
</organism>
<evidence type="ECO:0000256" key="8">
    <source>
        <dbReference type="RuleBase" id="RU363041"/>
    </source>
</evidence>
<feature type="transmembrane region" description="Helical" evidence="8">
    <location>
        <begin position="163"/>
        <end position="182"/>
    </location>
</feature>
<keyword evidence="4 8" id="KW-1003">Cell membrane</keyword>
<feature type="transmembrane region" description="Helical" evidence="8">
    <location>
        <begin position="188"/>
        <end position="209"/>
    </location>
</feature>
<feature type="transmembrane region" description="Helical" evidence="8">
    <location>
        <begin position="69"/>
        <end position="89"/>
    </location>
</feature>
<evidence type="ECO:0000313" key="10">
    <source>
        <dbReference type="Proteomes" id="UP000199008"/>
    </source>
</evidence>
<dbReference type="STRING" id="576118.SAMN05216216_1025"/>
<keyword evidence="7 8" id="KW-0472">Membrane</keyword>
<keyword evidence="5 8" id="KW-0812">Transmembrane</keyword>
<accession>A0A1G9AWH0</accession>
<evidence type="ECO:0000256" key="4">
    <source>
        <dbReference type="ARBA" id="ARBA00022475"/>
    </source>
</evidence>
<dbReference type="OrthoDB" id="7843147at2"/>
<evidence type="ECO:0000256" key="2">
    <source>
        <dbReference type="ARBA" id="ARBA00009142"/>
    </source>
</evidence>
<sequence length="240" mass="26589">MEMVLFLIIILFATVLQTSTGFGFSTLATPLLLFLFGPAEAIQINLILSLVLSLSLIKSIRESIDFGMLKRYILGSSAGVFIGIIFFIWIDINSLKMFVGLVVLMLSVLLIFKFTITKSTRKEGIVGVISGALTTSIGMPGPPLLLYFSGTDHKKEVVRSTTLAYYLFIYLISLNVQVAFAGTSETTWISSLWALPVVFIGLYLGQMLFKWISQKVFQIIIYIILFATGISLLMNSLGWL</sequence>
<protein>
    <recommendedName>
        <fullName evidence="8">Probable membrane transporter protein</fullName>
    </recommendedName>
</protein>
<dbReference type="AlphaFoldDB" id="A0A1G9AWH0"/>
<evidence type="ECO:0000256" key="6">
    <source>
        <dbReference type="ARBA" id="ARBA00022989"/>
    </source>
</evidence>
<feature type="transmembrane region" description="Helical" evidence="8">
    <location>
        <begin position="95"/>
        <end position="112"/>
    </location>
</feature>
<evidence type="ECO:0000313" key="9">
    <source>
        <dbReference type="EMBL" id="SDK31040.1"/>
    </source>
</evidence>
<dbReference type="Pfam" id="PF01925">
    <property type="entry name" value="TauE"/>
    <property type="match status" value="1"/>
</dbReference>
<evidence type="ECO:0000256" key="7">
    <source>
        <dbReference type="ARBA" id="ARBA00023136"/>
    </source>
</evidence>
<evidence type="ECO:0000256" key="1">
    <source>
        <dbReference type="ARBA" id="ARBA00004651"/>
    </source>
</evidence>
<proteinExistence type="inferred from homology"/>